<accession>A0A517R5D7</accession>
<dbReference type="KEGG" id="svp:Pan189_34960"/>
<reference evidence="2 3" key="1">
    <citation type="submission" date="2019-02" db="EMBL/GenBank/DDBJ databases">
        <title>Deep-cultivation of Planctomycetes and their phenomic and genomic characterization uncovers novel biology.</title>
        <authorList>
            <person name="Wiegand S."/>
            <person name="Jogler M."/>
            <person name="Boedeker C."/>
            <person name="Pinto D."/>
            <person name="Vollmers J."/>
            <person name="Rivas-Marin E."/>
            <person name="Kohn T."/>
            <person name="Peeters S.H."/>
            <person name="Heuer A."/>
            <person name="Rast P."/>
            <person name="Oberbeckmann S."/>
            <person name="Bunk B."/>
            <person name="Jeske O."/>
            <person name="Meyerdierks A."/>
            <person name="Storesund J.E."/>
            <person name="Kallscheuer N."/>
            <person name="Luecker S."/>
            <person name="Lage O.M."/>
            <person name="Pohl T."/>
            <person name="Merkel B.J."/>
            <person name="Hornburger P."/>
            <person name="Mueller R.-W."/>
            <person name="Bruemmer F."/>
            <person name="Labrenz M."/>
            <person name="Spormann A.M."/>
            <person name="Op den Camp H."/>
            <person name="Overmann J."/>
            <person name="Amann R."/>
            <person name="Jetten M.S.M."/>
            <person name="Mascher T."/>
            <person name="Medema M.H."/>
            <person name="Devos D.P."/>
            <person name="Kaster A.-K."/>
            <person name="Ovreas L."/>
            <person name="Rohde M."/>
            <person name="Galperin M.Y."/>
            <person name="Jogler C."/>
        </authorList>
    </citation>
    <scope>NUCLEOTIDE SEQUENCE [LARGE SCALE GENOMIC DNA]</scope>
    <source>
        <strain evidence="2 3">Pan189</strain>
    </source>
</reference>
<evidence type="ECO:0000256" key="1">
    <source>
        <dbReference type="SAM" id="MobiDB-lite"/>
    </source>
</evidence>
<proteinExistence type="predicted"/>
<dbReference type="Proteomes" id="UP000317318">
    <property type="component" value="Chromosome"/>
</dbReference>
<dbReference type="OrthoDB" id="270352at2"/>
<sequence length="314" mass="35389">MTLRLDGLVACGELDGTRTNSVNGWIKLKGHQTPLSLSLTGACGKYLAGRRIRFEASEFSEPSFNDDYSEIAWQQVGPTGRMEVDRMSDGTVVLFLEWFSQNGRVLLELTNPEIETVPEENESSGPEAVGPAPDSAIEPWSEENNELDESDDPYNLFSDELNRHFEAESRALDHSLGGAEDDSGFTRDLELMEELIENGEGVPIAEIFDPPLKLPQPDGLSDRDIEVALRRLLAAMAEHGIALDICEHFSLRDAYTLLLEELCPHEMTHPELDATRWVQHFSTSDFCDKCDEEFEREFEEFERGRDKDGEEDQD</sequence>
<evidence type="ECO:0000313" key="3">
    <source>
        <dbReference type="Proteomes" id="UP000317318"/>
    </source>
</evidence>
<organism evidence="2 3">
    <name type="scientific">Stratiformator vulcanicus</name>
    <dbReference type="NCBI Taxonomy" id="2527980"/>
    <lineage>
        <taxon>Bacteria</taxon>
        <taxon>Pseudomonadati</taxon>
        <taxon>Planctomycetota</taxon>
        <taxon>Planctomycetia</taxon>
        <taxon>Planctomycetales</taxon>
        <taxon>Planctomycetaceae</taxon>
        <taxon>Stratiformator</taxon>
    </lineage>
</organism>
<feature type="compositionally biased region" description="Acidic residues" evidence="1">
    <location>
        <begin position="140"/>
        <end position="152"/>
    </location>
</feature>
<protein>
    <submittedName>
        <fullName evidence="2">Uncharacterized protein</fullName>
    </submittedName>
</protein>
<evidence type="ECO:0000313" key="2">
    <source>
        <dbReference type="EMBL" id="QDT39094.1"/>
    </source>
</evidence>
<name>A0A517R5D7_9PLAN</name>
<dbReference type="AlphaFoldDB" id="A0A517R5D7"/>
<gene>
    <name evidence="2" type="ORF">Pan189_34960</name>
</gene>
<feature type="region of interest" description="Disordered" evidence="1">
    <location>
        <begin position="116"/>
        <end position="155"/>
    </location>
</feature>
<dbReference type="RefSeq" id="WP_145365268.1">
    <property type="nucleotide sequence ID" value="NZ_CP036268.1"/>
</dbReference>
<keyword evidence="3" id="KW-1185">Reference proteome</keyword>
<dbReference type="EMBL" id="CP036268">
    <property type="protein sequence ID" value="QDT39094.1"/>
    <property type="molecule type" value="Genomic_DNA"/>
</dbReference>